<evidence type="ECO:0000256" key="4">
    <source>
        <dbReference type="ARBA" id="ARBA00022737"/>
    </source>
</evidence>
<feature type="disulfide bond" evidence="9">
    <location>
        <begin position="116"/>
        <end position="128"/>
    </location>
</feature>
<evidence type="ECO:0000256" key="10">
    <source>
        <dbReference type="SAM" id="Coils"/>
    </source>
</evidence>
<evidence type="ECO:0000256" key="1">
    <source>
        <dbReference type="ARBA" id="ARBA00004498"/>
    </source>
</evidence>
<dbReference type="PaxDb" id="8022-A0A060YX06"/>
<feature type="disulfide bond" evidence="9">
    <location>
        <begin position="118"/>
        <end position="135"/>
    </location>
</feature>
<dbReference type="CDD" id="cd00055">
    <property type="entry name" value="EGF_Lam"/>
    <property type="match status" value="1"/>
</dbReference>
<protein>
    <recommendedName>
        <fullName evidence="13">Laminin EGF-like domain-containing protein</fullName>
    </recommendedName>
</protein>
<feature type="chain" id="PRO_5001592703" description="Laminin EGF-like domain-containing protein" evidence="12">
    <location>
        <begin position="24"/>
        <end position="383"/>
    </location>
</feature>
<evidence type="ECO:0000256" key="5">
    <source>
        <dbReference type="ARBA" id="ARBA00023054"/>
    </source>
</evidence>
<evidence type="ECO:0000256" key="6">
    <source>
        <dbReference type="ARBA" id="ARBA00023157"/>
    </source>
</evidence>
<dbReference type="Proteomes" id="UP000193380">
    <property type="component" value="Unassembled WGS sequence"/>
</dbReference>
<evidence type="ECO:0000313" key="14">
    <source>
        <dbReference type="EMBL" id="CDQ93570.1"/>
    </source>
</evidence>
<keyword evidence="3" id="KW-0272">Extracellular matrix</keyword>
<evidence type="ECO:0000256" key="12">
    <source>
        <dbReference type="SAM" id="SignalP"/>
    </source>
</evidence>
<feature type="region of interest" description="Disordered" evidence="11">
    <location>
        <begin position="306"/>
        <end position="336"/>
    </location>
</feature>
<evidence type="ECO:0000256" key="9">
    <source>
        <dbReference type="PROSITE-ProRule" id="PRU00460"/>
    </source>
</evidence>
<gene>
    <name evidence="14" type="ORF">GSONMT00062168001</name>
</gene>
<keyword evidence="6 9" id="KW-1015">Disulfide bond</keyword>
<name>A0A060YX06_ONCMY</name>
<reference evidence="14" key="2">
    <citation type="submission" date="2014-03" db="EMBL/GenBank/DDBJ databases">
        <authorList>
            <person name="Genoscope - CEA"/>
        </authorList>
    </citation>
    <scope>NUCLEOTIDE SEQUENCE</scope>
</reference>
<dbReference type="EMBL" id="FR915495">
    <property type="protein sequence ID" value="CDQ93570.1"/>
    <property type="molecule type" value="Genomic_DNA"/>
</dbReference>
<feature type="coiled-coil region" evidence="10">
    <location>
        <begin position="259"/>
        <end position="293"/>
    </location>
</feature>
<proteinExistence type="predicted"/>
<evidence type="ECO:0000256" key="3">
    <source>
        <dbReference type="ARBA" id="ARBA00022530"/>
    </source>
</evidence>
<dbReference type="FunFam" id="2.10.25.10:FF:000135">
    <property type="entry name" value="Laminin subunit beta 4"/>
    <property type="match status" value="1"/>
</dbReference>
<keyword evidence="4" id="KW-0677">Repeat</keyword>
<comment type="caution">
    <text evidence="9">Lacks conserved residue(s) required for the propagation of feature annotation.</text>
</comment>
<evidence type="ECO:0000256" key="8">
    <source>
        <dbReference type="ARBA" id="ARBA00023292"/>
    </source>
</evidence>
<evidence type="ECO:0000259" key="13">
    <source>
        <dbReference type="PROSITE" id="PS50027"/>
    </source>
</evidence>
<keyword evidence="8 9" id="KW-0424">Laminin EGF-like domain</keyword>
<evidence type="ECO:0000256" key="7">
    <source>
        <dbReference type="ARBA" id="ARBA00023180"/>
    </source>
</evidence>
<evidence type="ECO:0000256" key="11">
    <source>
        <dbReference type="SAM" id="MobiDB-lite"/>
    </source>
</evidence>
<organism evidence="14 15">
    <name type="scientific">Oncorhynchus mykiss</name>
    <name type="common">Rainbow trout</name>
    <name type="synonym">Salmo gairdneri</name>
    <dbReference type="NCBI Taxonomy" id="8022"/>
    <lineage>
        <taxon>Eukaryota</taxon>
        <taxon>Metazoa</taxon>
        <taxon>Chordata</taxon>
        <taxon>Craniata</taxon>
        <taxon>Vertebrata</taxon>
        <taxon>Euteleostomi</taxon>
        <taxon>Actinopterygii</taxon>
        <taxon>Neopterygii</taxon>
        <taxon>Teleostei</taxon>
        <taxon>Protacanthopterygii</taxon>
        <taxon>Salmoniformes</taxon>
        <taxon>Salmonidae</taxon>
        <taxon>Salmoninae</taxon>
        <taxon>Oncorhynchus</taxon>
    </lineage>
</organism>
<keyword evidence="12" id="KW-0732">Signal</keyword>
<evidence type="ECO:0000256" key="2">
    <source>
        <dbReference type="ARBA" id="ARBA00022525"/>
    </source>
</evidence>
<keyword evidence="2" id="KW-0964">Secreted</keyword>
<accession>A0A060YX06</accession>
<feature type="signal peptide" evidence="12">
    <location>
        <begin position="1"/>
        <end position="23"/>
    </location>
</feature>
<dbReference type="PROSITE" id="PS50027">
    <property type="entry name" value="EGF_LAM_2"/>
    <property type="match status" value="1"/>
</dbReference>
<keyword evidence="5 10" id="KW-0175">Coiled coil</keyword>
<reference evidence="14" key="1">
    <citation type="journal article" date="2014" name="Nat. Commun.">
        <title>The rainbow trout genome provides novel insights into evolution after whole-genome duplication in vertebrates.</title>
        <authorList>
            <person name="Berthelot C."/>
            <person name="Brunet F."/>
            <person name="Chalopin D."/>
            <person name="Juanchich A."/>
            <person name="Bernard M."/>
            <person name="Noel B."/>
            <person name="Bento P."/>
            <person name="Da Silva C."/>
            <person name="Labadie K."/>
            <person name="Alberti A."/>
            <person name="Aury J.M."/>
            <person name="Louis A."/>
            <person name="Dehais P."/>
            <person name="Bardou P."/>
            <person name="Montfort J."/>
            <person name="Klopp C."/>
            <person name="Cabau C."/>
            <person name="Gaspin C."/>
            <person name="Thorgaard G.H."/>
            <person name="Boussaha M."/>
            <person name="Quillet E."/>
            <person name="Guyomard R."/>
            <person name="Galiana D."/>
            <person name="Bobe J."/>
            <person name="Volff J.N."/>
            <person name="Genet C."/>
            <person name="Wincker P."/>
            <person name="Jaillon O."/>
            <person name="Roest Crollius H."/>
            <person name="Guiguen Y."/>
        </authorList>
    </citation>
    <scope>NUCLEOTIDE SEQUENCE [LARGE SCALE GENOMIC DNA]</scope>
</reference>
<feature type="domain" description="Laminin EGF-like" evidence="13">
    <location>
        <begin position="116"/>
        <end position="158"/>
    </location>
</feature>
<dbReference type="InterPro" id="IPR002049">
    <property type="entry name" value="LE_dom"/>
</dbReference>
<feature type="non-terminal residue" evidence="14">
    <location>
        <position position="1"/>
    </location>
</feature>
<sequence>SPSLSLSLSLFLSLSPCLCPSHSLFISLSISLFIRLSIHLSLSSLSSLSLCPSLSLFHLSLFISCPSLSLLHLSLHLSLFSISLSVSLSFISLHLSLHLSPSLSLSSSLSTSLSACDCDPRGIETSQCGQKTGHCGVSGVRCDQCARGFSGQFPNCQPCHQCFGDWDRVVQNLAVRTKTLSERAVEIQNTGLTGAYEKAFRDLEEKLARAQGIVNARNTTTEAVSSLMELIEDLRSQIGETTDVLNHLEGDLTSVGNSNVEASNELSVLEREAKELNLTSDQLHRQLDILKNSNFLGAYESIRSSYNKSRDAERRANQSTTTTPSTVSQSADTRRKTERLISAKKDDFNRKNAANKRALGDLNAKAQTLDMKKINEKVKQAST</sequence>
<dbReference type="Pfam" id="PF00053">
    <property type="entry name" value="EGF_laminin"/>
    <property type="match status" value="1"/>
</dbReference>
<feature type="compositionally biased region" description="Low complexity" evidence="11">
    <location>
        <begin position="318"/>
        <end position="330"/>
    </location>
</feature>
<evidence type="ECO:0000313" key="15">
    <source>
        <dbReference type="Proteomes" id="UP000193380"/>
    </source>
</evidence>
<dbReference type="STRING" id="8022.A0A060YX06"/>
<dbReference type="AlphaFoldDB" id="A0A060YX06"/>
<keyword evidence="7" id="KW-0325">Glycoprotein</keyword>
<comment type="subcellular location">
    <subcellularLocation>
        <location evidence="1">Secreted</location>
        <location evidence="1">Extracellular space</location>
        <location evidence="1">Extracellular matrix</location>
    </subcellularLocation>
</comment>